<dbReference type="EMBL" id="CP163444">
    <property type="protein sequence ID" value="XDQ74559.1"/>
    <property type="molecule type" value="Genomic_DNA"/>
</dbReference>
<sequence length="245" mass="26841">MTEFKVGDKVRVCGSFDGEITYGPFKSAFERYTMYVVRNETGNERAQHDTDLTALPKFAIGDRVEKPATGVRPGTIVAGPFVTEYDDVPFWVVEHDNGKVSTPREDGDLKRIEEEPAREIKVGDRVKVVSGRGISAYIGKTVTLTKVGASSPYGPYGFKGGFGGEIYAEEVELIREAPADTFEYNGVTYDLTATYRDKDGDEWTFKGGTRASDGTPDGAMNGYAGGTYSYTLGYAARHYAPLTRI</sequence>
<dbReference type="NCBIfam" id="NF038082">
    <property type="entry name" value="phiSA1p31"/>
    <property type="match status" value="1"/>
</dbReference>
<protein>
    <submittedName>
        <fullName evidence="1">PhiSA1p31-related protein</fullName>
    </submittedName>
</protein>
<accession>A0AB39T519</accession>
<proteinExistence type="predicted"/>
<dbReference type="RefSeq" id="WP_369147082.1">
    <property type="nucleotide sequence ID" value="NZ_CP163444.1"/>
</dbReference>
<reference evidence="1" key="1">
    <citation type="submission" date="2024-07" db="EMBL/GenBank/DDBJ databases">
        <authorList>
            <person name="Yu S.T."/>
        </authorList>
    </citation>
    <scope>NUCLEOTIDE SEQUENCE</scope>
    <source>
        <strain evidence="1">R44</strain>
    </source>
</reference>
<name>A0AB39T519_9ACTN</name>
<organism evidence="1">
    <name type="scientific">Streptomyces sp. R44</name>
    <dbReference type="NCBI Taxonomy" id="3238633"/>
    <lineage>
        <taxon>Bacteria</taxon>
        <taxon>Bacillati</taxon>
        <taxon>Actinomycetota</taxon>
        <taxon>Actinomycetes</taxon>
        <taxon>Kitasatosporales</taxon>
        <taxon>Streptomycetaceae</taxon>
        <taxon>Streptomyces</taxon>
    </lineage>
</organism>
<evidence type="ECO:0000313" key="1">
    <source>
        <dbReference type="EMBL" id="XDQ74559.1"/>
    </source>
</evidence>
<gene>
    <name evidence="1" type="ORF">AB5J54_30350</name>
</gene>
<dbReference type="AlphaFoldDB" id="A0AB39T519"/>